<dbReference type="Gene3D" id="3.30.1330.40">
    <property type="entry name" value="RutC-like"/>
    <property type="match status" value="1"/>
</dbReference>
<keyword evidence="2" id="KW-0028">Amino-acid biosynthesis</keyword>
<keyword evidence="2" id="KW-0057">Aromatic amino acid biosynthesis</keyword>
<comment type="catalytic activity">
    <reaction evidence="2">
        <text>chorismate = prephenate</text>
        <dbReference type="Rhea" id="RHEA:13897"/>
        <dbReference type="ChEBI" id="CHEBI:29748"/>
        <dbReference type="ChEBI" id="CHEBI:29934"/>
        <dbReference type="EC" id="5.4.99.5"/>
    </reaction>
</comment>
<organism evidence="3 4">
    <name type="scientific">Clostridium punense</name>
    <dbReference type="NCBI Taxonomy" id="1054297"/>
    <lineage>
        <taxon>Bacteria</taxon>
        <taxon>Bacillati</taxon>
        <taxon>Bacillota</taxon>
        <taxon>Clostridia</taxon>
        <taxon>Eubacteriales</taxon>
        <taxon>Clostridiaceae</taxon>
        <taxon>Clostridium</taxon>
    </lineage>
</organism>
<gene>
    <name evidence="3" type="ORF">J2Z44_000470</name>
</gene>
<dbReference type="EMBL" id="JAGGLL010000003">
    <property type="protein sequence ID" value="MBP2020686.1"/>
    <property type="molecule type" value="Genomic_DNA"/>
</dbReference>
<dbReference type="InterPro" id="IPR008243">
    <property type="entry name" value="Chorismate_mutase_AroH"/>
</dbReference>
<dbReference type="Pfam" id="PF07736">
    <property type="entry name" value="CM_1"/>
    <property type="match status" value="1"/>
</dbReference>
<evidence type="ECO:0000313" key="4">
    <source>
        <dbReference type="Proteomes" id="UP001519308"/>
    </source>
</evidence>
<comment type="caution">
    <text evidence="3">The sequence shown here is derived from an EMBL/GenBank/DDBJ whole genome shotgun (WGS) entry which is preliminary data.</text>
</comment>
<evidence type="ECO:0000313" key="3">
    <source>
        <dbReference type="EMBL" id="MBP2020686.1"/>
    </source>
</evidence>
<dbReference type="PROSITE" id="PS51167">
    <property type="entry name" value="CHORISMATE_MUT_1"/>
    <property type="match status" value="1"/>
</dbReference>
<dbReference type="SUPFAM" id="SSF55298">
    <property type="entry name" value="YjgF-like"/>
    <property type="match status" value="1"/>
</dbReference>
<protein>
    <recommendedName>
        <fullName evidence="1 2">chorismate mutase</fullName>
        <ecNumber evidence="1 2">5.4.99.5</ecNumber>
    </recommendedName>
</protein>
<proteinExistence type="predicted"/>
<keyword evidence="2 3" id="KW-0413">Isomerase</keyword>
<accession>A0ABS4K0N1</accession>
<reference evidence="3 4" key="1">
    <citation type="submission" date="2021-03" db="EMBL/GenBank/DDBJ databases">
        <title>Genomic Encyclopedia of Type Strains, Phase IV (KMG-IV): sequencing the most valuable type-strain genomes for metagenomic binning, comparative biology and taxonomic classification.</title>
        <authorList>
            <person name="Goeker M."/>
        </authorList>
    </citation>
    <scope>NUCLEOTIDE SEQUENCE [LARGE SCALE GENOMIC DNA]</scope>
    <source>
        <strain evidence="3 4">DSM 28650</strain>
    </source>
</reference>
<keyword evidence="4" id="KW-1185">Reference proteome</keyword>
<dbReference type="NCBIfam" id="TIGR01796">
    <property type="entry name" value="CM_mono_aroH"/>
    <property type="match status" value="1"/>
</dbReference>
<dbReference type="PANTHER" id="PTHR21164:SF0">
    <property type="entry name" value="CHORISMATE MUTASE AROH"/>
    <property type="match status" value="1"/>
</dbReference>
<sequence>MIKMISIRGATTVLCNSQDEIKSKTIELINEIITVNNLDVEEIHTMIFSCTDDITCGYPGAFVREYFNMKTLSIMHFNEMKVENYLKFCIRVLILSNEQKESVKFIYLHDAKSLRKDLNQ</sequence>
<dbReference type="GO" id="GO:0004106">
    <property type="term" value="F:chorismate mutase activity"/>
    <property type="evidence" value="ECO:0007669"/>
    <property type="project" value="UniProtKB-EC"/>
</dbReference>
<dbReference type="InterPro" id="IPR035959">
    <property type="entry name" value="RutC-like_sf"/>
</dbReference>
<dbReference type="EC" id="5.4.99.5" evidence="1 2"/>
<dbReference type="Proteomes" id="UP001519308">
    <property type="component" value="Unassembled WGS sequence"/>
</dbReference>
<evidence type="ECO:0000256" key="2">
    <source>
        <dbReference type="PROSITE-ProRule" id="PRU00514"/>
    </source>
</evidence>
<name>A0ABS4K0N1_9CLOT</name>
<evidence type="ECO:0000256" key="1">
    <source>
        <dbReference type="NCBIfam" id="TIGR01796"/>
    </source>
</evidence>
<dbReference type="PANTHER" id="PTHR21164">
    <property type="entry name" value="CHORISMATE MUTASE"/>
    <property type="match status" value="1"/>
</dbReference>